<organism evidence="3 4">
    <name type="scientific">[Clostridium] aminophilum</name>
    <dbReference type="NCBI Taxonomy" id="1526"/>
    <lineage>
        <taxon>Bacteria</taxon>
        <taxon>Bacillati</taxon>
        <taxon>Bacillota</taxon>
        <taxon>Clostridia</taxon>
        <taxon>Lachnospirales</taxon>
        <taxon>Lachnospiraceae</taxon>
    </lineage>
</organism>
<dbReference type="InterPro" id="IPR021729">
    <property type="entry name" value="DUF3298"/>
</dbReference>
<name>A0A1I0FXZ1_9FIRM</name>
<protein>
    <recommendedName>
        <fullName evidence="2">DUF3298 domain-containing protein</fullName>
    </recommendedName>
</protein>
<feature type="chain" id="PRO_5039625603" description="DUF3298 domain-containing protein" evidence="1">
    <location>
        <begin position="26"/>
        <end position="500"/>
    </location>
</feature>
<evidence type="ECO:0000256" key="1">
    <source>
        <dbReference type="SAM" id="SignalP"/>
    </source>
</evidence>
<keyword evidence="1" id="KW-0732">Signal</keyword>
<proteinExistence type="predicted"/>
<gene>
    <name evidence="3" type="ORF">SAMN04487771_102831</name>
</gene>
<accession>A0A1I0FXZ1</accession>
<dbReference type="Proteomes" id="UP000199820">
    <property type="component" value="Unassembled WGS sequence"/>
</dbReference>
<reference evidence="3 4" key="1">
    <citation type="submission" date="2016-10" db="EMBL/GenBank/DDBJ databases">
        <authorList>
            <person name="de Groot N.N."/>
        </authorList>
    </citation>
    <scope>NUCLEOTIDE SEQUENCE [LARGE SCALE GENOMIC DNA]</scope>
    <source>
        <strain evidence="3 4">KH1P1</strain>
    </source>
</reference>
<dbReference type="InterPro" id="IPR037126">
    <property type="entry name" value="PdaC/RsiV-like_sf"/>
</dbReference>
<feature type="domain" description="DUF3298" evidence="2">
    <location>
        <begin position="417"/>
        <end position="491"/>
    </location>
</feature>
<dbReference type="EMBL" id="FOIL01000028">
    <property type="protein sequence ID" value="SET62390.1"/>
    <property type="molecule type" value="Genomic_DNA"/>
</dbReference>
<sequence length="500" mass="54412">MRKKHEKTLRAAVFAALALSLAAAAGCAKKTPDAPTADASEQTMFEGQATVPAGFRMANDLSADDCAKNLGYLPLVSESTGVIAVCNPDGTEVREAEGLTNAGMATFFREHFYYVTMDAAGRSVCCAYDPSTLEKTEVFHADRFPIVRAEKDGYVYYALCGEAADEKAVRFYRAAANGTDNADGFPVEIGFAAQGAGMAEMKQDLTEFVIDGNLCRYYTAKDGGIYAAAAKLTAEGARAPELSETPVETSVMNAVGKMSAEIGEARAADPIAYQEQLNQAIKEQAAEGETDSGSSSSANPDAALLQYYIETIEFSGDGDAAKSMTETMRNVQREIIAEAKEQGEEMAKMPVSFSHPAVITWRFSGTRGVSLNREKILCVEGDRYEWNAEMVSRRKRYFTFDRENGKLLSLADITGTPVEQIQQMVGEAFRKKAEQSNFAYESPEALEHSVADSIGLDSPFFLTDQGIGFFFEPGRIAAESEGFPEVVIPYDNFEMKYEIK</sequence>
<evidence type="ECO:0000313" key="4">
    <source>
        <dbReference type="Proteomes" id="UP000199820"/>
    </source>
</evidence>
<dbReference type="PROSITE" id="PS51257">
    <property type="entry name" value="PROKAR_LIPOPROTEIN"/>
    <property type="match status" value="1"/>
</dbReference>
<dbReference type="RefSeq" id="WP_074649750.1">
    <property type="nucleotide sequence ID" value="NZ_FOIL01000028.1"/>
</dbReference>
<keyword evidence="4" id="KW-1185">Reference proteome</keyword>
<dbReference type="AlphaFoldDB" id="A0A1I0FXZ1"/>
<evidence type="ECO:0000313" key="3">
    <source>
        <dbReference type="EMBL" id="SET62390.1"/>
    </source>
</evidence>
<feature type="signal peptide" evidence="1">
    <location>
        <begin position="1"/>
        <end position="25"/>
    </location>
</feature>
<dbReference type="Pfam" id="PF11738">
    <property type="entry name" value="DUF3298"/>
    <property type="match status" value="1"/>
</dbReference>
<dbReference type="STRING" id="1526.SAMN02910262_02167"/>
<evidence type="ECO:0000259" key="2">
    <source>
        <dbReference type="Pfam" id="PF11738"/>
    </source>
</evidence>
<dbReference type="Gene3D" id="3.90.640.20">
    <property type="entry name" value="Heat-shock cognate protein, ATPase"/>
    <property type="match status" value="1"/>
</dbReference>